<dbReference type="Proteomes" id="UP000501690">
    <property type="component" value="Linkage Group LG10"/>
</dbReference>
<dbReference type="PANTHER" id="PTHR47943">
    <property type="entry name" value="CYTOCHROME P450 93A3-LIKE"/>
    <property type="match status" value="1"/>
</dbReference>
<dbReference type="EMBL" id="CP039354">
    <property type="protein sequence ID" value="QCE11717.1"/>
    <property type="molecule type" value="Genomic_DNA"/>
</dbReference>
<keyword evidence="5" id="KW-0479">Metal-binding</keyword>
<proteinExistence type="inferred from homology"/>
<evidence type="ECO:0000313" key="10">
    <source>
        <dbReference type="EMBL" id="QCE11717.1"/>
    </source>
</evidence>
<organism evidence="10 11">
    <name type="scientific">Vigna unguiculata</name>
    <name type="common">Cowpea</name>
    <dbReference type="NCBI Taxonomy" id="3917"/>
    <lineage>
        <taxon>Eukaryota</taxon>
        <taxon>Viridiplantae</taxon>
        <taxon>Streptophyta</taxon>
        <taxon>Embryophyta</taxon>
        <taxon>Tracheophyta</taxon>
        <taxon>Spermatophyta</taxon>
        <taxon>Magnoliopsida</taxon>
        <taxon>eudicotyledons</taxon>
        <taxon>Gunneridae</taxon>
        <taxon>Pentapetalae</taxon>
        <taxon>rosids</taxon>
        <taxon>fabids</taxon>
        <taxon>Fabales</taxon>
        <taxon>Fabaceae</taxon>
        <taxon>Papilionoideae</taxon>
        <taxon>50 kb inversion clade</taxon>
        <taxon>NPAAA clade</taxon>
        <taxon>indigoferoid/millettioid clade</taxon>
        <taxon>Phaseoleae</taxon>
        <taxon>Vigna</taxon>
    </lineage>
</organism>
<dbReference type="GO" id="GO:0016020">
    <property type="term" value="C:membrane"/>
    <property type="evidence" value="ECO:0007669"/>
    <property type="project" value="UniProtKB-SubCell"/>
</dbReference>
<evidence type="ECO:0000256" key="7">
    <source>
        <dbReference type="ARBA" id="ARBA00023004"/>
    </source>
</evidence>
<keyword evidence="4" id="KW-0349">Heme</keyword>
<keyword evidence="7" id="KW-0408">Iron</keyword>
<name>A0A4D6NIF9_VIGUN</name>
<evidence type="ECO:0000256" key="4">
    <source>
        <dbReference type="ARBA" id="ARBA00022617"/>
    </source>
</evidence>
<evidence type="ECO:0000256" key="1">
    <source>
        <dbReference type="ARBA" id="ARBA00001971"/>
    </source>
</evidence>
<evidence type="ECO:0000256" key="2">
    <source>
        <dbReference type="ARBA" id="ARBA00004370"/>
    </source>
</evidence>
<protein>
    <submittedName>
        <fullName evidence="10">Ferulate-5-hydroxylase</fullName>
    </submittedName>
</protein>
<evidence type="ECO:0000256" key="6">
    <source>
        <dbReference type="ARBA" id="ARBA00023002"/>
    </source>
</evidence>
<dbReference type="Gene3D" id="1.10.630.10">
    <property type="entry name" value="Cytochrome P450"/>
    <property type="match status" value="1"/>
</dbReference>
<evidence type="ECO:0000256" key="5">
    <source>
        <dbReference type="ARBA" id="ARBA00022723"/>
    </source>
</evidence>
<dbReference type="GO" id="GO:0004497">
    <property type="term" value="F:monooxygenase activity"/>
    <property type="evidence" value="ECO:0007669"/>
    <property type="project" value="UniProtKB-KW"/>
</dbReference>
<evidence type="ECO:0000256" key="9">
    <source>
        <dbReference type="ARBA" id="ARBA00023136"/>
    </source>
</evidence>
<keyword evidence="11" id="KW-1185">Reference proteome</keyword>
<comment type="cofactor">
    <cofactor evidence="1">
        <name>heme</name>
        <dbReference type="ChEBI" id="CHEBI:30413"/>
    </cofactor>
</comment>
<comment type="subcellular location">
    <subcellularLocation>
        <location evidence="2">Membrane</location>
    </subcellularLocation>
</comment>
<keyword evidence="8" id="KW-0503">Monooxygenase</keyword>
<dbReference type="AlphaFoldDB" id="A0A4D6NIF9"/>
<evidence type="ECO:0000256" key="3">
    <source>
        <dbReference type="ARBA" id="ARBA00010617"/>
    </source>
</evidence>
<dbReference type="GO" id="GO:0016705">
    <property type="term" value="F:oxidoreductase activity, acting on paired donors, with incorporation or reduction of molecular oxygen"/>
    <property type="evidence" value="ECO:0007669"/>
    <property type="project" value="InterPro"/>
</dbReference>
<dbReference type="SUPFAM" id="SSF48264">
    <property type="entry name" value="Cytochrome P450"/>
    <property type="match status" value="1"/>
</dbReference>
<dbReference type="InterPro" id="IPR036396">
    <property type="entry name" value="Cyt_P450_sf"/>
</dbReference>
<dbReference type="PANTHER" id="PTHR47943:SF9">
    <property type="entry name" value="CYTOCHROME P450"/>
    <property type="match status" value="1"/>
</dbReference>
<gene>
    <name evidence="10" type="ORF">DEO72_LG10g2953</name>
</gene>
<evidence type="ECO:0000256" key="8">
    <source>
        <dbReference type="ARBA" id="ARBA00023033"/>
    </source>
</evidence>
<evidence type="ECO:0000313" key="11">
    <source>
        <dbReference type="Proteomes" id="UP000501690"/>
    </source>
</evidence>
<keyword evidence="9" id="KW-0472">Membrane</keyword>
<comment type="similarity">
    <text evidence="3">Belongs to the cytochrome P450 family.</text>
</comment>
<keyword evidence="6" id="KW-0560">Oxidoreductase</keyword>
<reference evidence="10 11" key="1">
    <citation type="submission" date="2019-04" db="EMBL/GenBank/DDBJ databases">
        <title>An improved genome assembly and genetic linkage map for asparagus bean, Vigna unguiculata ssp. sesquipedialis.</title>
        <authorList>
            <person name="Xia Q."/>
            <person name="Zhang R."/>
            <person name="Dong Y."/>
        </authorList>
    </citation>
    <scope>NUCLEOTIDE SEQUENCE [LARGE SCALE GENOMIC DNA]</scope>
    <source>
        <tissue evidence="10">Leaf</tissue>
    </source>
</reference>
<sequence length="70" mass="8018">MRKVCTLELLSASKVEMFAPLRREELRVLVKSPKNCAASGKVVDLSQLLFELMENIVFKMVFGRAKDDWT</sequence>
<dbReference type="GO" id="GO:0005506">
    <property type="term" value="F:iron ion binding"/>
    <property type="evidence" value="ECO:0007669"/>
    <property type="project" value="InterPro"/>
</dbReference>
<accession>A0A4D6NIF9</accession>
<dbReference type="GO" id="GO:0020037">
    <property type="term" value="F:heme binding"/>
    <property type="evidence" value="ECO:0007669"/>
    <property type="project" value="InterPro"/>
</dbReference>